<dbReference type="AlphaFoldDB" id="A0A101XPA8"/>
<protein>
    <recommendedName>
        <fullName evidence="7">Mannosyl-glycoprotein endo-beta-N-acetylglucosamidase-like domain-containing protein</fullName>
    </recommendedName>
</protein>
<feature type="domain" description="SH3b" evidence="4">
    <location>
        <begin position="693"/>
        <end position="757"/>
    </location>
</feature>
<organism evidence="5 6">
    <name type="scientific">Ferroacidibacillus organovorans</name>
    <dbReference type="NCBI Taxonomy" id="1765683"/>
    <lineage>
        <taxon>Bacteria</taxon>
        <taxon>Bacillati</taxon>
        <taxon>Bacillota</taxon>
        <taxon>Bacilli</taxon>
        <taxon>Bacillales</taxon>
        <taxon>Alicyclobacillaceae</taxon>
        <taxon>Ferroacidibacillus</taxon>
    </lineage>
</organism>
<evidence type="ECO:0000259" key="4">
    <source>
        <dbReference type="SMART" id="SM00287"/>
    </source>
</evidence>
<proteinExistence type="predicted"/>
<comment type="caution">
    <text evidence="5">The sequence shown here is derived from an EMBL/GenBank/DDBJ whole genome shotgun (WGS) entry which is preliminary data.</text>
</comment>
<sequence length="757" mass="82419">MSRYRLNVLLPWAVMVTLGTSINAHAMSMGTTYSSASEYAHTEARAVRTISLPDRYRVVVDTGQGLRTVLMTNALSAAVKRESQLRDSTVIDMSTGRIVQSNVVNPYRIQSSATFASANSLPSSSTYKTLDQAIAATTSLQEVYIINRETGAIVYSKMDNYEVSLGTGLTPYQSLQDALAAARQAPQGSVYSTITHQALFTAQYDVYVNNQFVDSFQTLQHAIQSTSATPNSEIKSVSTNKDVWDNILRYNVYQNGVLVKQFSTEQEALAYVKGLKDVSVSSIATGALVFSNVPAYVVEVGSNTVSSFTTESAAIAAAKALPNSVVIQLSTNQIVWSNAGAFGVYRYLQLVRSFQSEQAAITYAKTLDHVQVIETATHQVDYSNYPTSVSSPYGDTFTNVNGMVVDHWGPEVTTLAPAPSFMQSGVTYVSNDYDHWYAETPSGVTYVGQWENPYQTMNLETSSTLTAQEINAFFAAHAASNSVLQNSGAYFIEAEQAYGVNAQYLVAHAIIESAWGTSYFARARNNLFGYEAYTSNPNAAATFRSVEYDINFQAWFVRNLYLNPAGSFYNGPNLNGMNVDYATDPYWANSIARVMSMIAPYSQSTGSQPLMPVQSTRPFFPYPMGARGYTSVMMNVYQAPNDTGTMQPLLGVIPKGSYFNVYGDSPGWDKVALPSGQTGFVDWNQVSLQNVVEVNGLSEGGVLNVHQSNSLSSPVIDTVTNGQYLVLLAPSAGGFSEIVDGQGKKGYVNSQYVVTIH</sequence>
<keyword evidence="6" id="KW-1185">Reference proteome</keyword>
<accession>A0A101XPA8</accession>
<feature type="signal peptide" evidence="2">
    <location>
        <begin position="1"/>
        <end position="26"/>
    </location>
</feature>
<dbReference type="Pfam" id="PF08239">
    <property type="entry name" value="SH3_3"/>
    <property type="match status" value="1"/>
</dbReference>
<dbReference type="Gene3D" id="2.30.30.40">
    <property type="entry name" value="SH3 Domains"/>
    <property type="match status" value="1"/>
</dbReference>
<dbReference type="GO" id="GO:0004040">
    <property type="term" value="F:amidase activity"/>
    <property type="evidence" value="ECO:0007669"/>
    <property type="project" value="InterPro"/>
</dbReference>
<keyword evidence="1" id="KW-0378">Hydrolase</keyword>
<dbReference type="PANTHER" id="PTHR33308">
    <property type="entry name" value="PEPTIDOGLYCAN HYDROLASE FLGJ"/>
    <property type="match status" value="1"/>
</dbReference>
<reference evidence="5 6" key="1">
    <citation type="submission" date="2015-12" db="EMBL/GenBank/DDBJ databases">
        <title>Draft genome sequence of Acidibacillus ferrooxidans ITV001, isolated from a chalcopyrite acid mine drainage site in Brazil.</title>
        <authorList>
            <person name="Dall'Agnol H."/>
            <person name="Nancucheo I."/>
            <person name="Johnson B."/>
            <person name="Oliveira R."/>
            <person name="Leite L."/>
            <person name="Pylro V."/>
            <person name="Nunes G.L."/>
            <person name="Tzotzos G."/>
            <person name="Fernandes G.R."/>
            <person name="Dutra J."/>
            <person name="Orellana S.C."/>
            <person name="Oliveira G."/>
        </authorList>
    </citation>
    <scope>NUCLEOTIDE SEQUENCE [LARGE SCALE GENOMIC DNA]</scope>
    <source>
        <strain evidence="6">ITV01</strain>
    </source>
</reference>
<evidence type="ECO:0008006" key="7">
    <source>
        <dbReference type="Google" id="ProtNLM"/>
    </source>
</evidence>
<evidence type="ECO:0000313" key="5">
    <source>
        <dbReference type="EMBL" id="KUO95093.1"/>
    </source>
</evidence>
<gene>
    <name evidence="5" type="ORF">ATW55_11505</name>
</gene>
<evidence type="ECO:0000256" key="2">
    <source>
        <dbReference type="SAM" id="SignalP"/>
    </source>
</evidence>
<name>A0A101XPA8_9BACL</name>
<dbReference type="InterPro" id="IPR051056">
    <property type="entry name" value="Glycosyl_Hydrolase_73"/>
</dbReference>
<dbReference type="EMBL" id="LPVJ01000060">
    <property type="protein sequence ID" value="KUO95093.1"/>
    <property type="molecule type" value="Genomic_DNA"/>
</dbReference>
<dbReference type="InterPro" id="IPR002901">
    <property type="entry name" value="MGlyc_endo_b_GlcNAc-like_dom"/>
</dbReference>
<dbReference type="SMART" id="SM00287">
    <property type="entry name" value="SH3b"/>
    <property type="match status" value="2"/>
</dbReference>
<dbReference type="SMART" id="SM00047">
    <property type="entry name" value="LYZ2"/>
    <property type="match status" value="1"/>
</dbReference>
<feature type="domain" description="Mannosyl-glycoprotein endo-beta-N-acetylglucosamidase-like" evidence="3">
    <location>
        <begin position="476"/>
        <end position="602"/>
    </location>
</feature>
<dbReference type="PANTHER" id="PTHR33308:SF9">
    <property type="entry name" value="PEPTIDOGLYCAN HYDROLASE FLGJ"/>
    <property type="match status" value="1"/>
</dbReference>
<dbReference type="Gene3D" id="1.10.530.10">
    <property type="match status" value="1"/>
</dbReference>
<dbReference type="InterPro" id="IPR003646">
    <property type="entry name" value="SH3-like_bac-type"/>
</dbReference>
<evidence type="ECO:0000313" key="6">
    <source>
        <dbReference type="Proteomes" id="UP000053557"/>
    </source>
</evidence>
<dbReference type="OrthoDB" id="9816557at2"/>
<evidence type="ECO:0000259" key="3">
    <source>
        <dbReference type="SMART" id="SM00047"/>
    </source>
</evidence>
<evidence type="ECO:0000256" key="1">
    <source>
        <dbReference type="ARBA" id="ARBA00022801"/>
    </source>
</evidence>
<feature type="domain" description="SH3b" evidence="4">
    <location>
        <begin position="626"/>
        <end position="690"/>
    </location>
</feature>
<dbReference type="Pfam" id="PF01832">
    <property type="entry name" value="Glucosaminidase"/>
    <property type="match status" value="1"/>
</dbReference>
<keyword evidence="2" id="KW-0732">Signal</keyword>
<dbReference type="Proteomes" id="UP000053557">
    <property type="component" value="Unassembled WGS sequence"/>
</dbReference>
<feature type="chain" id="PRO_5007110192" description="Mannosyl-glycoprotein endo-beta-N-acetylglucosamidase-like domain-containing protein" evidence="2">
    <location>
        <begin position="27"/>
        <end position="757"/>
    </location>
</feature>
<dbReference type="RefSeq" id="WP_067718632.1">
    <property type="nucleotide sequence ID" value="NZ_LPVJ01000060.1"/>
</dbReference>